<evidence type="ECO:0000256" key="6">
    <source>
        <dbReference type="ARBA" id="ARBA00022842"/>
    </source>
</evidence>
<dbReference type="GO" id="GO:0004450">
    <property type="term" value="F:isocitrate dehydrogenase (NADP+) activity"/>
    <property type="evidence" value="ECO:0007669"/>
    <property type="project" value="UniProtKB-EC"/>
</dbReference>
<comment type="similarity">
    <text evidence="10">Belongs to the monomeric-type IDH family.</text>
</comment>
<keyword evidence="3" id="KW-0329">Glyoxylate bypass</keyword>
<accession>A0A657PMM1</accession>
<sequence length="343" mass="37070">MATAKIIYTETDEAPALATYSLLPIIKAFTDAAGIEVETRDISLAGRIIAAFSDRLSPERAQSDDLAELGALARTQEANIIKLPNISASIPQLKAAIAELQGQGYDLPDYPDEAGDEASEAVRARYARVLGSAVNPVLREGNSDRRVAAPVKAYARSHPHSMGAWSGTSQSHVAHMQEGDFYSSEQSLVAGRACTVRVELVAGDGGVTPLKESIPLQEGEVLDASRMSRRALRAFYEREMADAKESGLLLSLHLKATMMKVSDPILFGHAVSVYYRDLFEKHADVFAELGIDPNNGVGDLLTRIATLPGERRASIEADIRAVHERRPPLAMVNSDKGITNLHV</sequence>
<reference evidence="11" key="1">
    <citation type="submission" date="2017-02" db="EMBL/GenBank/DDBJ databases">
        <title>Novel co-symbiosis in the unique lucinid bivalve Phacoides pectinatus.</title>
        <authorList>
            <person name="Lim S.J."/>
            <person name="Davis B.G."/>
            <person name="Gill D.E."/>
            <person name="Engel A.S."/>
            <person name="Anderson L.C."/>
            <person name="Campbell B.J."/>
        </authorList>
    </citation>
    <scope>NUCLEOTIDE SEQUENCE [LARGE SCALE GENOMIC DNA]</scope>
    <source>
        <strain evidence="11">LUC13016_P6</strain>
    </source>
</reference>
<keyword evidence="4" id="KW-0816">Tricarboxylic acid cycle</keyword>
<dbReference type="PANTHER" id="PTHR36999:SF1">
    <property type="entry name" value="ISOCITRATE DEHYDROGENASE (NADP(+))"/>
    <property type="match status" value="1"/>
</dbReference>
<protein>
    <recommendedName>
        <fullName evidence="2">isocitrate dehydrogenase (NADP(+))</fullName>
        <ecNumber evidence="2">1.1.1.42</ecNumber>
    </recommendedName>
</protein>
<name>A0A657PMM1_9GAMM</name>
<proteinExistence type="inferred from homology"/>
<organism evidence="11 12">
    <name type="scientific">Candidatus Sedimenticola endophacoides</name>
    <dbReference type="NCBI Taxonomy" id="2548426"/>
    <lineage>
        <taxon>Bacteria</taxon>
        <taxon>Pseudomonadati</taxon>
        <taxon>Pseudomonadota</taxon>
        <taxon>Gammaproteobacteria</taxon>
        <taxon>Chromatiales</taxon>
        <taxon>Sedimenticolaceae</taxon>
        <taxon>Sedimenticola</taxon>
    </lineage>
</organism>
<comment type="caution">
    <text evidence="11">The sequence shown here is derived from an EMBL/GenBank/DDBJ whole genome shotgun (WGS) entry which is preliminary data.</text>
</comment>
<dbReference type="EC" id="1.1.1.42" evidence="2"/>
<evidence type="ECO:0000256" key="2">
    <source>
        <dbReference type="ARBA" id="ARBA00013013"/>
    </source>
</evidence>
<evidence type="ECO:0000256" key="4">
    <source>
        <dbReference type="ARBA" id="ARBA00022532"/>
    </source>
</evidence>
<dbReference type="Pfam" id="PF03971">
    <property type="entry name" value="IDH"/>
    <property type="match status" value="1"/>
</dbReference>
<evidence type="ECO:0000256" key="5">
    <source>
        <dbReference type="ARBA" id="ARBA00022723"/>
    </source>
</evidence>
<keyword evidence="8" id="KW-0560">Oxidoreductase</keyword>
<evidence type="ECO:0000256" key="1">
    <source>
        <dbReference type="ARBA" id="ARBA00001946"/>
    </source>
</evidence>
<comment type="catalytic activity">
    <reaction evidence="9">
        <text>D-threo-isocitrate + NADP(+) = 2-oxoglutarate + CO2 + NADPH</text>
        <dbReference type="Rhea" id="RHEA:19629"/>
        <dbReference type="ChEBI" id="CHEBI:15562"/>
        <dbReference type="ChEBI" id="CHEBI:16526"/>
        <dbReference type="ChEBI" id="CHEBI:16810"/>
        <dbReference type="ChEBI" id="CHEBI:57783"/>
        <dbReference type="ChEBI" id="CHEBI:58349"/>
        <dbReference type="EC" id="1.1.1.42"/>
    </reaction>
</comment>
<gene>
    <name evidence="11" type="ORF">B0D84_06125</name>
</gene>
<evidence type="ECO:0000313" key="12">
    <source>
        <dbReference type="Proteomes" id="UP000243361"/>
    </source>
</evidence>
<evidence type="ECO:0000256" key="3">
    <source>
        <dbReference type="ARBA" id="ARBA00022435"/>
    </source>
</evidence>
<evidence type="ECO:0000256" key="9">
    <source>
        <dbReference type="ARBA" id="ARBA00023554"/>
    </source>
</evidence>
<evidence type="ECO:0000256" key="8">
    <source>
        <dbReference type="ARBA" id="ARBA00023002"/>
    </source>
</evidence>
<feature type="non-terminal residue" evidence="11">
    <location>
        <position position="343"/>
    </location>
</feature>
<dbReference type="InterPro" id="IPR004436">
    <property type="entry name" value="Isocitrate_DH_NADP_mono"/>
</dbReference>
<keyword evidence="12" id="KW-1185">Reference proteome</keyword>
<evidence type="ECO:0000256" key="10">
    <source>
        <dbReference type="ARBA" id="ARBA00046318"/>
    </source>
</evidence>
<keyword evidence="5" id="KW-0479">Metal-binding</keyword>
<keyword evidence="6" id="KW-0460">Magnesium</keyword>
<dbReference type="Proteomes" id="UP000243361">
    <property type="component" value="Unassembled WGS sequence"/>
</dbReference>
<evidence type="ECO:0000313" key="11">
    <source>
        <dbReference type="EMBL" id="OQX32490.1"/>
    </source>
</evidence>
<dbReference type="GO" id="GO:0046872">
    <property type="term" value="F:metal ion binding"/>
    <property type="evidence" value="ECO:0007669"/>
    <property type="project" value="UniProtKB-KW"/>
</dbReference>
<dbReference type="SUPFAM" id="SSF53659">
    <property type="entry name" value="Isocitrate/Isopropylmalate dehydrogenase-like"/>
    <property type="match status" value="1"/>
</dbReference>
<dbReference type="GO" id="GO:0006099">
    <property type="term" value="P:tricarboxylic acid cycle"/>
    <property type="evidence" value="ECO:0007669"/>
    <property type="project" value="UniProtKB-KW"/>
</dbReference>
<evidence type="ECO:0000256" key="7">
    <source>
        <dbReference type="ARBA" id="ARBA00022857"/>
    </source>
</evidence>
<keyword evidence="7" id="KW-0521">NADP</keyword>
<dbReference type="EMBL" id="MUIE01000416">
    <property type="protein sequence ID" value="OQX32490.1"/>
    <property type="molecule type" value="Genomic_DNA"/>
</dbReference>
<dbReference type="PANTHER" id="PTHR36999">
    <property type="entry name" value="ISOCITRATE DEHYDROGENASE [NADP]"/>
    <property type="match status" value="1"/>
</dbReference>
<dbReference type="AlphaFoldDB" id="A0A657PMM1"/>
<comment type="cofactor">
    <cofactor evidence="1">
        <name>Mg(2+)</name>
        <dbReference type="ChEBI" id="CHEBI:18420"/>
    </cofactor>
</comment>
<dbReference type="GO" id="GO:0006097">
    <property type="term" value="P:glyoxylate cycle"/>
    <property type="evidence" value="ECO:0007669"/>
    <property type="project" value="UniProtKB-KW"/>
</dbReference>